<feature type="transmembrane region" description="Helical" evidence="7">
    <location>
        <begin position="559"/>
        <end position="580"/>
    </location>
</feature>
<evidence type="ECO:0000256" key="4">
    <source>
        <dbReference type="ARBA" id="ARBA00022729"/>
    </source>
</evidence>
<dbReference type="PANTHER" id="PTHR10766:SF111">
    <property type="entry name" value="TRANSMEMBRANE 9 SUPERFAMILY MEMBER 2"/>
    <property type="match status" value="1"/>
</dbReference>
<evidence type="ECO:0000256" key="6">
    <source>
        <dbReference type="ARBA" id="ARBA00023136"/>
    </source>
</evidence>
<comment type="subcellular location">
    <subcellularLocation>
        <location evidence="1">Membrane</location>
        <topology evidence="1">Multi-pass membrane protein</topology>
    </subcellularLocation>
</comment>
<reference evidence="8" key="1">
    <citation type="journal article" date="2022" name="Proc. Natl. Acad. Sci. U.S.A.">
        <title>Life cycle and functional genomics of the unicellular red alga Galdieria for elucidating algal and plant evolution and industrial use.</title>
        <authorList>
            <person name="Hirooka S."/>
            <person name="Itabashi T."/>
            <person name="Ichinose T.M."/>
            <person name="Onuma R."/>
            <person name="Fujiwara T."/>
            <person name="Yamashita S."/>
            <person name="Jong L.W."/>
            <person name="Tomita R."/>
            <person name="Iwane A.H."/>
            <person name="Miyagishima S.Y."/>
        </authorList>
    </citation>
    <scope>NUCLEOTIDE SEQUENCE</scope>
    <source>
        <strain evidence="8">NBRC 102759</strain>
    </source>
</reference>
<keyword evidence="3 7" id="KW-0812">Transmembrane</keyword>
<reference evidence="8" key="2">
    <citation type="submission" date="2022-01" db="EMBL/GenBank/DDBJ databases">
        <authorList>
            <person name="Hirooka S."/>
            <person name="Miyagishima S.Y."/>
        </authorList>
    </citation>
    <scope>NUCLEOTIDE SEQUENCE</scope>
    <source>
        <strain evidence="8">NBRC 102759</strain>
    </source>
</reference>
<feature type="transmembrane region" description="Helical" evidence="7">
    <location>
        <begin position="335"/>
        <end position="363"/>
    </location>
</feature>
<proteinExistence type="inferred from homology"/>
<gene>
    <name evidence="8" type="ORF">GpartN1_g740.t1</name>
</gene>
<dbReference type="SUPFAM" id="SSF103473">
    <property type="entry name" value="MFS general substrate transporter"/>
    <property type="match status" value="1"/>
</dbReference>
<evidence type="ECO:0000256" key="1">
    <source>
        <dbReference type="ARBA" id="ARBA00004141"/>
    </source>
</evidence>
<feature type="transmembrane region" description="Helical" evidence="7">
    <location>
        <begin position="410"/>
        <end position="429"/>
    </location>
</feature>
<dbReference type="Pfam" id="PF02990">
    <property type="entry name" value="EMP70"/>
    <property type="match status" value="1"/>
</dbReference>
<dbReference type="GO" id="GO:0072657">
    <property type="term" value="P:protein localization to membrane"/>
    <property type="evidence" value="ECO:0007669"/>
    <property type="project" value="TreeGrafter"/>
</dbReference>
<evidence type="ECO:0000256" key="2">
    <source>
        <dbReference type="ARBA" id="ARBA00005227"/>
    </source>
</evidence>
<protein>
    <recommendedName>
        <fullName evidence="7">Transmembrane 9 superfamily member</fullName>
    </recommendedName>
</protein>
<dbReference type="InterPro" id="IPR036259">
    <property type="entry name" value="MFS_trans_sf"/>
</dbReference>
<sequence>MPRATKATLYYMLLTTYICLCHSFYLPGIAPVDYEEGAKLDIVANKLTSPKNPLPFDYYYLPFCKGTEEKELPVNLGQLLVGERAKITPYEASLLVEETCKVLCTKTLNKEEAEKFAEKIKEGYRVRLNLDNLPVVVRAETASGQASFQLGYPVGFQEGDNFYINNHLRLVISYYKPEESKSLVSRSGTGDVYRIVGFEAVPSSVQHEFSWGSDRPRTCPVTVSSKSRPQRAENGVSVTFTYDVVFEESPIKWATRWDPLLNASEEQRQIQWFSIINSLMITLFLTGLVAMIMLRTVHQDFARYNRLEEDEDIHEETGWKLVHGDVFRSPPYPKLFAVVCGTGAQLVVMVFVTLIFAVLGFLSPANRGGLLQAMIAMYILSCSHSGYISARIYKTVGGKEWKNVTLSTGILFPAIVFSVFFIINLFVWSTGSNGAVSFLTLLLLLFLWFGISIPMVVLGAYFGYRKKAYEMPVRTNQIARQIPRQPWYSNAITTSLVGGILPFGAVFIELVFILSSLWQNQIYYMFGFLFAVFLILTLTSGEISIVLCYLKLCNEDYRWWWYSIFTSGSSAFYLFGYSIFYLATQPNFKGIGFVAIILYLGYMFLISLAFFLLTGFIGFYSCFWFTRKIYSSIRVD</sequence>
<evidence type="ECO:0000313" key="8">
    <source>
        <dbReference type="EMBL" id="GJQ08949.1"/>
    </source>
</evidence>
<keyword evidence="4" id="KW-0732">Signal</keyword>
<organism evidence="8 9">
    <name type="scientific">Galdieria partita</name>
    <dbReference type="NCBI Taxonomy" id="83374"/>
    <lineage>
        <taxon>Eukaryota</taxon>
        <taxon>Rhodophyta</taxon>
        <taxon>Bangiophyceae</taxon>
        <taxon>Galdieriales</taxon>
        <taxon>Galdieriaceae</taxon>
        <taxon>Galdieria</taxon>
    </lineage>
</organism>
<feature type="transmembrane region" description="Helical" evidence="7">
    <location>
        <begin position="592"/>
        <end position="625"/>
    </location>
</feature>
<keyword evidence="5 7" id="KW-1133">Transmembrane helix</keyword>
<accession>A0A9C7UMS6</accession>
<dbReference type="EMBL" id="BQMJ01000005">
    <property type="protein sequence ID" value="GJQ08949.1"/>
    <property type="molecule type" value="Genomic_DNA"/>
</dbReference>
<evidence type="ECO:0000256" key="7">
    <source>
        <dbReference type="RuleBase" id="RU363079"/>
    </source>
</evidence>
<feature type="transmembrane region" description="Helical" evidence="7">
    <location>
        <begin position="272"/>
        <end position="294"/>
    </location>
</feature>
<dbReference type="OrthoDB" id="1666796at2759"/>
<feature type="transmembrane region" description="Helical" evidence="7">
    <location>
        <begin position="522"/>
        <end position="547"/>
    </location>
</feature>
<evidence type="ECO:0000313" key="9">
    <source>
        <dbReference type="Proteomes" id="UP001061958"/>
    </source>
</evidence>
<dbReference type="GO" id="GO:0016020">
    <property type="term" value="C:membrane"/>
    <property type="evidence" value="ECO:0007669"/>
    <property type="project" value="UniProtKB-SubCell"/>
</dbReference>
<feature type="transmembrane region" description="Helical" evidence="7">
    <location>
        <begin position="369"/>
        <end position="390"/>
    </location>
</feature>
<dbReference type="Proteomes" id="UP001061958">
    <property type="component" value="Unassembled WGS sequence"/>
</dbReference>
<dbReference type="InterPro" id="IPR004240">
    <property type="entry name" value="EMP70"/>
</dbReference>
<keyword evidence="6 7" id="KW-0472">Membrane</keyword>
<dbReference type="AlphaFoldDB" id="A0A9C7UMS6"/>
<feature type="transmembrane region" description="Helical" evidence="7">
    <location>
        <begin position="7"/>
        <end position="26"/>
    </location>
</feature>
<evidence type="ECO:0000256" key="3">
    <source>
        <dbReference type="ARBA" id="ARBA00022692"/>
    </source>
</evidence>
<evidence type="ECO:0000256" key="5">
    <source>
        <dbReference type="ARBA" id="ARBA00022989"/>
    </source>
</evidence>
<comment type="similarity">
    <text evidence="2 7">Belongs to the nonaspanin (TM9SF) (TC 9.A.2) family.</text>
</comment>
<comment type="caution">
    <text evidence="8">The sequence shown here is derived from an EMBL/GenBank/DDBJ whole genome shotgun (WGS) entry which is preliminary data.</text>
</comment>
<keyword evidence="9" id="KW-1185">Reference proteome</keyword>
<dbReference type="PANTHER" id="PTHR10766">
    <property type="entry name" value="TRANSMEMBRANE 9 SUPERFAMILY PROTEIN"/>
    <property type="match status" value="1"/>
</dbReference>
<feature type="transmembrane region" description="Helical" evidence="7">
    <location>
        <begin position="487"/>
        <end position="516"/>
    </location>
</feature>
<feature type="transmembrane region" description="Helical" evidence="7">
    <location>
        <begin position="435"/>
        <end position="464"/>
    </location>
</feature>
<dbReference type="GO" id="GO:0005737">
    <property type="term" value="C:cytoplasm"/>
    <property type="evidence" value="ECO:0007669"/>
    <property type="project" value="UniProtKB-ARBA"/>
</dbReference>
<name>A0A9C7UMS6_9RHOD</name>